<dbReference type="STRING" id="1871336.BBG48_07000"/>
<gene>
    <name evidence="1" type="ORF">BBG48_002425</name>
</gene>
<comment type="caution">
    <text evidence="1">The sequence shown here is derived from an EMBL/GenBank/DDBJ whole genome shotgun (WGS) entry which is preliminary data.</text>
</comment>
<dbReference type="Proteomes" id="UP000093352">
    <property type="component" value="Unassembled WGS sequence"/>
</dbReference>
<protein>
    <submittedName>
        <fullName evidence="1">Uncharacterized protein</fullName>
    </submittedName>
</protein>
<evidence type="ECO:0000313" key="1">
    <source>
        <dbReference type="EMBL" id="RDY21947.1"/>
    </source>
</evidence>
<sequence>MRKTRSQRIKEHRAQRIQRAIDVIEGRDYFKPKMSRTFKIMFFMLSAILIYIFMKSRFINIPNMGFSLNEYETRYEQFLIEESYNFIYDKNIREIIRNNDEYSIVQNSTKESSSLIAMYGNKKMVSRLAVVGKLTNNKAVFFKAFGENVIFTYATVGNISYDKALQDLQKIGFIDEDKNFIDKNRNVKVNFDDLTMMYFKNNENYVLNIENKN</sequence>
<evidence type="ECO:0000313" key="2">
    <source>
        <dbReference type="Proteomes" id="UP000093352"/>
    </source>
</evidence>
<name>A0A371IN91_9FIRM</name>
<reference evidence="1 2" key="1">
    <citation type="journal article" date="2016" name="Genome Announc.">
        <title>Draft Genome Sequence of Criibacterium bergeronii gen. nov., sp. nov., Strain CCRI-22567T, Isolated from a Vaginal Sample from a Woman with Bacterial Vaginosis.</title>
        <authorList>
            <person name="Maheux A.F."/>
            <person name="Berube E."/>
            <person name="Boudreau D.K."/>
            <person name="Raymond F."/>
            <person name="Corbeil J."/>
            <person name="Roy P.H."/>
            <person name="Boissinot M."/>
            <person name="Omar R.F."/>
        </authorList>
    </citation>
    <scope>NUCLEOTIDE SEQUENCE [LARGE SCALE GENOMIC DNA]</scope>
    <source>
        <strain evidence="1 2">CCRI-22567</strain>
    </source>
</reference>
<dbReference type="RefSeq" id="WP_068914152.1">
    <property type="nucleotide sequence ID" value="NZ_MBEW02000003.1"/>
</dbReference>
<proteinExistence type="predicted"/>
<organism evidence="1 2">
    <name type="scientific">Criibacterium bergeronii</name>
    <dbReference type="NCBI Taxonomy" id="1871336"/>
    <lineage>
        <taxon>Bacteria</taxon>
        <taxon>Bacillati</taxon>
        <taxon>Bacillota</taxon>
        <taxon>Clostridia</taxon>
        <taxon>Peptostreptococcales</taxon>
        <taxon>Filifactoraceae</taxon>
        <taxon>Criibacterium</taxon>
    </lineage>
</organism>
<accession>A0A371IN91</accession>
<dbReference type="AlphaFoldDB" id="A0A371IN91"/>
<dbReference type="EMBL" id="MBEW02000003">
    <property type="protein sequence ID" value="RDY21947.1"/>
    <property type="molecule type" value="Genomic_DNA"/>
</dbReference>
<keyword evidence="2" id="KW-1185">Reference proteome</keyword>